<feature type="domain" description="SoHo" evidence="9">
    <location>
        <begin position="1528"/>
        <end position="1590"/>
    </location>
</feature>
<feature type="region of interest" description="Disordered" evidence="7">
    <location>
        <begin position="729"/>
        <end position="754"/>
    </location>
</feature>
<dbReference type="SMART" id="SM00326">
    <property type="entry name" value="SH3"/>
    <property type="match status" value="3"/>
</dbReference>
<feature type="compositionally biased region" description="Low complexity" evidence="7">
    <location>
        <begin position="590"/>
        <end position="603"/>
    </location>
</feature>
<feature type="region of interest" description="Disordered" evidence="7">
    <location>
        <begin position="1354"/>
        <end position="1417"/>
    </location>
</feature>
<feature type="domain" description="SH3" evidence="8">
    <location>
        <begin position="2074"/>
        <end position="2134"/>
    </location>
</feature>
<evidence type="ECO:0000256" key="1">
    <source>
        <dbReference type="ARBA" id="ARBA00004282"/>
    </source>
</evidence>
<keyword evidence="4" id="KW-0965">Cell junction</keyword>
<feature type="compositionally biased region" description="Basic and acidic residues" evidence="7">
    <location>
        <begin position="1034"/>
        <end position="1045"/>
    </location>
</feature>
<dbReference type="CDD" id="cd11782">
    <property type="entry name" value="SH3_Sorbs_2"/>
    <property type="match status" value="1"/>
</dbReference>
<dbReference type="InterPro" id="IPR003127">
    <property type="entry name" value="SoHo_dom"/>
</dbReference>
<reference evidence="10" key="1">
    <citation type="submission" date="2022-01" db="EMBL/GenBank/DDBJ databases">
        <authorList>
            <person name="King R."/>
        </authorList>
    </citation>
    <scope>NUCLEOTIDE SEQUENCE</scope>
</reference>
<dbReference type="Gene3D" id="2.30.30.40">
    <property type="entry name" value="SH3 Domains"/>
    <property type="match status" value="3"/>
</dbReference>
<dbReference type="Pfam" id="PF14604">
    <property type="entry name" value="SH3_9"/>
    <property type="match status" value="2"/>
</dbReference>
<feature type="compositionally biased region" description="Polar residues" evidence="7">
    <location>
        <begin position="60"/>
        <end position="75"/>
    </location>
</feature>
<feature type="region of interest" description="Disordered" evidence="7">
    <location>
        <begin position="197"/>
        <end position="218"/>
    </location>
</feature>
<feature type="region of interest" description="Disordered" evidence="7">
    <location>
        <begin position="1491"/>
        <end position="1546"/>
    </location>
</feature>
<proteinExistence type="predicted"/>
<keyword evidence="2 5" id="KW-0728">SH3 domain</keyword>
<evidence type="ECO:0000259" key="9">
    <source>
        <dbReference type="PROSITE" id="PS50831"/>
    </source>
</evidence>
<feature type="compositionally biased region" description="Basic residues" evidence="7">
    <location>
        <begin position="1"/>
        <end position="20"/>
    </location>
</feature>
<evidence type="ECO:0000259" key="8">
    <source>
        <dbReference type="PROSITE" id="PS50002"/>
    </source>
</evidence>
<comment type="subcellular location">
    <subcellularLocation>
        <location evidence="1">Cell junction</location>
    </subcellularLocation>
</comment>
<accession>A0A9N9RMX7</accession>
<dbReference type="PROSITE" id="PS50831">
    <property type="entry name" value="SOHO"/>
    <property type="match status" value="1"/>
</dbReference>
<feature type="coiled-coil region" evidence="6">
    <location>
        <begin position="1090"/>
        <end position="1131"/>
    </location>
</feature>
<keyword evidence="6" id="KW-0175">Coiled coil</keyword>
<feature type="compositionally biased region" description="Acidic residues" evidence="7">
    <location>
        <begin position="604"/>
        <end position="617"/>
    </location>
</feature>
<evidence type="ECO:0000256" key="4">
    <source>
        <dbReference type="ARBA" id="ARBA00022949"/>
    </source>
</evidence>
<evidence type="ECO:0000256" key="3">
    <source>
        <dbReference type="ARBA" id="ARBA00022737"/>
    </source>
</evidence>
<dbReference type="InterPro" id="IPR001452">
    <property type="entry name" value="SH3_domain"/>
</dbReference>
<dbReference type="PROSITE" id="PS50002">
    <property type="entry name" value="SH3"/>
    <property type="match status" value="3"/>
</dbReference>
<dbReference type="SUPFAM" id="SSF50044">
    <property type="entry name" value="SH3-domain"/>
    <property type="match status" value="3"/>
</dbReference>
<name>A0A9N9RMX7_9DIPT</name>
<dbReference type="CDD" id="cd11781">
    <property type="entry name" value="SH3_Sorbs_1"/>
    <property type="match status" value="1"/>
</dbReference>
<dbReference type="GO" id="GO:0070161">
    <property type="term" value="C:anchoring junction"/>
    <property type="evidence" value="ECO:0007669"/>
    <property type="project" value="UniProtKB-SubCell"/>
</dbReference>
<dbReference type="InterPro" id="IPR036028">
    <property type="entry name" value="SH3-like_dom_sf"/>
</dbReference>
<reference evidence="10" key="2">
    <citation type="submission" date="2022-10" db="EMBL/GenBank/DDBJ databases">
        <authorList>
            <consortium name="ENA_rothamsted_submissions"/>
            <consortium name="culmorum"/>
            <person name="King R."/>
        </authorList>
    </citation>
    <scope>NUCLEOTIDE SEQUENCE</scope>
</reference>
<dbReference type="FunFam" id="2.30.30.40:FF:000001">
    <property type="entry name" value="Sorbin and SH3 domain-containing protein 1 isoform 2"/>
    <property type="match status" value="1"/>
</dbReference>
<dbReference type="Proteomes" id="UP001153620">
    <property type="component" value="Chromosome 1"/>
</dbReference>
<dbReference type="PANTHER" id="PTHR14167:SF116">
    <property type="entry name" value="CAP, ISOFORM AC"/>
    <property type="match status" value="1"/>
</dbReference>
<feature type="domain" description="SH3" evidence="8">
    <location>
        <begin position="1887"/>
        <end position="1946"/>
    </location>
</feature>
<dbReference type="InterPro" id="IPR050384">
    <property type="entry name" value="Endophilin_SH3RF"/>
</dbReference>
<feature type="region of interest" description="Disordered" evidence="7">
    <location>
        <begin position="1139"/>
        <end position="1182"/>
    </location>
</feature>
<dbReference type="Pfam" id="PF00018">
    <property type="entry name" value="SH3_1"/>
    <property type="match status" value="1"/>
</dbReference>
<feature type="region of interest" description="Disordered" evidence="7">
    <location>
        <begin position="1008"/>
        <end position="1050"/>
    </location>
</feature>
<dbReference type="CDD" id="cd11780">
    <property type="entry name" value="SH3_Sorbs_3"/>
    <property type="match status" value="1"/>
</dbReference>
<feature type="region of interest" description="Disordered" evidence="7">
    <location>
        <begin position="386"/>
        <end position="421"/>
    </location>
</feature>
<dbReference type="SMART" id="SM00459">
    <property type="entry name" value="Sorb"/>
    <property type="match status" value="1"/>
</dbReference>
<dbReference type="OrthoDB" id="7788662at2759"/>
<evidence type="ECO:0000313" key="10">
    <source>
        <dbReference type="EMBL" id="CAG9801335.1"/>
    </source>
</evidence>
<protein>
    <recommendedName>
        <fullName evidence="12">CAP</fullName>
    </recommendedName>
</protein>
<evidence type="ECO:0000256" key="7">
    <source>
        <dbReference type="SAM" id="MobiDB-lite"/>
    </source>
</evidence>
<gene>
    <name evidence="10" type="ORF">CHIRRI_LOCUS4266</name>
</gene>
<feature type="compositionally biased region" description="Low complexity" evidence="7">
    <location>
        <begin position="389"/>
        <end position="402"/>
    </location>
</feature>
<evidence type="ECO:0000313" key="11">
    <source>
        <dbReference type="Proteomes" id="UP001153620"/>
    </source>
</evidence>
<evidence type="ECO:0000256" key="6">
    <source>
        <dbReference type="SAM" id="Coils"/>
    </source>
</evidence>
<feature type="region of interest" description="Disordered" evidence="7">
    <location>
        <begin position="590"/>
        <end position="619"/>
    </location>
</feature>
<evidence type="ECO:0008006" key="12">
    <source>
        <dbReference type="Google" id="ProtNLM"/>
    </source>
</evidence>
<evidence type="ECO:0000256" key="2">
    <source>
        <dbReference type="ARBA" id="ARBA00022443"/>
    </source>
</evidence>
<feature type="domain" description="SH3" evidence="8">
    <location>
        <begin position="1960"/>
        <end position="2019"/>
    </location>
</feature>
<feature type="compositionally biased region" description="Pro residues" evidence="7">
    <location>
        <begin position="1357"/>
        <end position="1373"/>
    </location>
</feature>
<feature type="compositionally biased region" description="Basic and acidic residues" evidence="7">
    <location>
        <begin position="21"/>
        <end position="43"/>
    </location>
</feature>
<feature type="compositionally biased region" description="Low complexity" evidence="7">
    <location>
        <begin position="1018"/>
        <end position="1028"/>
    </location>
</feature>
<feature type="region of interest" description="Disordered" evidence="7">
    <location>
        <begin position="778"/>
        <end position="811"/>
    </location>
</feature>
<feature type="region of interest" description="Disordered" evidence="7">
    <location>
        <begin position="1"/>
        <end position="75"/>
    </location>
</feature>
<sequence length="2134" mass="243038">MPPKKNKRKFFGGKSNKNKSAKLEEENASKQDDDVQQKQQKESESEENNQQEEEMDFRMQKSSVHASTQSVTNDSTIGQLELANLAETNVTKMGGTMSCDPSLSMPSRTLRWCSEPNLNNSSNAFTVQTFRGASGNQIATIKLKVIQFIGEIPKETRNIAAVPIDAAPKNQKKLEEIDEEEIEGNESMAHDNVENNQNKFKDEHESEKEELGTMPKLDHFKEDEANEPQQQIKKRFDDNYRVESPKQISSPHISAGVVENSQNTQMTKRHAMLIQEISESSSSEEVKQYLDNEACAIESINSKIMKIESPKEYLVDSPASSDDCNKNVIDVEPQQIIVQEIVESSSNESVKNEILDSMSKQPAHVECETTSITIVSSKVINIKELPSENNSDNNHNNNNDNNKILTTNGAIPTSPTASTAPETTKVKLFECKSEKKLNKAEEAIIEALYGNSNLLQIPNTPLDVISEEGSDCSDIERQNSASKLHDIISNDNNNNKTKGITQAIDDYDEDEDDDVFLPTTVPNDAKYHRQRILQTLQKQRATRGILEQPQLINTKIIEAESNVQESCKSWETKQSDSELQAELVYLTSTSSSATDLSERSNNTDTEDVEEDTSEDTETNSLLENISVPSLYNVNSIEMNDEENEKEHKKHEHVIDDVATTANSNNNISRIQYQQLQSSDYYQEINEQQKLPDILEEEDEEQQARSILDIIESQQQIEDVNKELHHLVSSLGNEENKYERKRIERKRSQSNSNSENVCDETITVITCDSDKKLINEKEHEQNIIPKAESKSGTPTPTQIRRKYSSDSSTSSSNSQCTIIRQIVSIDNVHALKDLCMQSINNTSNENEGKITIHKKLNSLSRNAPSIPIINELELHYECDNNDLQCRENVTKSRDKVITILQVPPEMNSCNNNNQSCGSGSMVDEKERWFGMQSSQMPNLMVALSPLQKDYMNKNSQDSNSATTSADVLLDMHKKFVERRAYHEEDMCRVLDDEINGRNSNDTSRIVNISISSPDQLEDSNLSKNSSSNNECAIKSNRDGDGDKISDDNNLVDKPNTEIDTMNAIRNLILRESAAIRDVDDASDDNNNIEGKEGFQVNKYELENELRRLDCERKELEEELKNIQSLQHFKREEFLYQQKKLDDEERMKNESQTTIIESHSSSSSDSNNTNTNNLNNNNNNNVNKYVNDDFNDFINSNEKLHQEIYNEWQDKVYERTERKLQKMLKITSINDNNCDNSYSEPPQRPRERAASERIVPLNDEFLARVKERQKRLSLPLDDNLDASTESLLNDGNETENGIMKKKKKKVFHADDNKENFPVHFQEFIEYCEQEIVQSKNSVESGNWSEQNRSQELIQKKLDSPPPAPVWSPKSAPPSPTTDRKFRPVPFESPTLSRKKLITKDCPSPPPWTDPDYKDKPYQGSIIKSSSLNTISSPRVQQQNHVIFRKAKADQFNEKFDKGTQNTSPKDKLISFKTTPLKSSKSNELVYSIKQRDSEVKDSDINNNNKRSNNNEATISTVTTTTTKKMTTQQQNSPKKIDGVGPTTSEGMPLSLRSEVTDMSRDQWYKKMYNTIHKAKDDDNYVTVKYKTRRGIPYKSNGYASEPDTNYDSDYIVKYSSGASSDRQRTISIGNQSEDRYGSMEQPVKPLIGQYKIQPGRIENYTPGKSSVSDKEAKQWWDDIMEIFDGHLEQQKLASNYTQGNLSRALKDQGYQSDSTLVFKKKNDVEQLSPVETKIAYRSFQEGGEVPLHGFRKHAPEKPKVDLDSFTYSPRTPSTPPLVPPKNNYNLNGYFSDSQKKYVENDVNIHYKVPVRYEFKHAIPDDELARQQAEHMKKVYQEERRRKYLQELQDMNNRRHTDNFTPSQKSPIALNRYDDFAYNIPPPSKSPVNLPGTVARALYSFQGQSNRELSFKKGDIIYIRRQIDKNWYEGEHNATIGLLPVQYVDIIANDGSRPTPPLPTKKPSEGQARAKYNFVAQSDIELSLNKGELVSLTRRVDPNWFEGRIGNRKGIFPVSYVDVLTDIGSEDLENDIVTTTTTVTKTFIPTSSSPIPYSNSDVVRETKTIRKTEVLHVDTANEPITYRAVYNYRPVNSDELELREGDLVYVLEQCDDGWYVGTNSRTGFFGTFPGNYTKRVY</sequence>
<organism evidence="10 11">
    <name type="scientific">Chironomus riparius</name>
    <dbReference type="NCBI Taxonomy" id="315576"/>
    <lineage>
        <taxon>Eukaryota</taxon>
        <taxon>Metazoa</taxon>
        <taxon>Ecdysozoa</taxon>
        <taxon>Arthropoda</taxon>
        <taxon>Hexapoda</taxon>
        <taxon>Insecta</taxon>
        <taxon>Pterygota</taxon>
        <taxon>Neoptera</taxon>
        <taxon>Endopterygota</taxon>
        <taxon>Diptera</taxon>
        <taxon>Nematocera</taxon>
        <taxon>Chironomoidea</taxon>
        <taxon>Chironomidae</taxon>
        <taxon>Chironominae</taxon>
        <taxon>Chironomus</taxon>
    </lineage>
</organism>
<feature type="compositionally biased region" description="Low complexity" evidence="7">
    <location>
        <begin position="412"/>
        <end position="421"/>
    </location>
</feature>
<dbReference type="EMBL" id="OU895877">
    <property type="protein sequence ID" value="CAG9801335.1"/>
    <property type="molecule type" value="Genomic_DNA"/>
</dbReference>
<feature type="compositionally biased region" description="Acidic residues" evidence="7">
    <location>
        <begin position="44"/>
        <end position="55"/>
    </location>
</feature>
<feature type="compositionally biased region" description="Low complexity" evidence="7">
    <location>
        <begin position="1499"/>
        <end position="1525"/>
    </location>
</feature>
<keyword evidence="3" id="KW-0677">Repeat</keyword>
<evidence type="ECO:0000256" key="5">
    <source>
        <dbReference type="PROSITE-ProRule" id="PRU00192"/>
    </source>
</evidence>
<feature type="compositionally biased region" description="Low complexity" evidence="7">
    <location>
        <begin position="1156"/>
        <end position="1182"/>
    </location>
</feature>
<keyword evidence="11" id="KW-1185">Reference proteome</keyword>
<feature type="region of interest" description="Disordered" evidence="7">
    <location>
        <begin position="1451"/>
        <end position="1472"/>
    </location>
</feature>
<dbReference type="PANTHER" id="PTHR14167">
    <property type="entry name" value="SH3 DOMAIN-CONTAINING"/>
    <property type="match status" value="1"/>
</dbReference>